<dbReference type="InterPro" id="IPR045046">
    <property type="entry name" value="Vps9-like"/>
</dbReference>
<keyword evidence="3" id="KW-1185">Reference proteome</keyword>
<dbReference type="Pfam" id="PF02204">
    <property type="entry name" value="VPS9"/>
    <property type="match status" value="1"/>
</dbReference>
<dbReference type="InterPro" id="IPR009060">
    <property type="entry name" value="UBA-like_sf"/>
</dbReference>
<dbReference type="InterPro" id="IPR041545">
    <property type="entry name" value="DUF5601"/>
</dbReference>
<dbReference type="PANTHER" id="PTHR23101">
    <property type="entry name" value="RAB GDP/GTP EXCHANGE FACTOR"/>
    <property type="match status" value="1"/>
</dbReference>
<gene>
    <name evidence="2" type="ORF">HPULCUR_004054</name>
</gene>
<feature type="domain" description="VPS9" evidence="1">
    <location>
        <begin position="185"/>
        <end position="317"/>
    </location>
</feature>
<name>A0ABP9XV39_9FUNG</name>
<dbReference type="CDD" id="cd14279">
    <property type="entry name" value="CUE"/>
    <property type="match status" value="1"/>
</dbReference>
<sequence length="508" mass="58593">MKPKDEHEVDDLFEEFDEKLKVLDDRQEEVLDESTPAVSTPAVHTEEMDHIFNQFNDANPTQQDMRRPSLSTTTNDLQIVTDMPQQEIPFDFNRFLEQMRTRNAKPITRYFKSFLQAFDRRAWTANEQIKIIQDFLDFIFVKMRECDVWKDIPEQEFGNAKEGMEKLVMNRLYHVTFCTDTTDDKERDEIIYQKISIFRWIREKHLDIPETEHNESFLSFAESEILKINTYKAPRDKLICILNCCKVIFGLIKHVEGDAGADKFLPILIYVVIRANPPRLVSNVQNPDQLQAESGYYLTNLMGAISFIETMEANSLSITKEEFDNNIERTMTELKRERPSVTIDKQQINYENTVHPSRIQSQPLLLDPAKASALLERGSQFAQKTMQRPLSFVGKIFQGLSDSSSSRPQSPDEFQPITTIPAAAARSQLNHHPDPIEVQRLQFMENLEILNNMFTNVDDGVCDLILKTNQGDLAKSIDHLLDISGNQTDSNMFLQAPIQPATVPNHTK</sequence>
<comment type="caution">
    <text evidence="2">The sequence shown here is derived from an EMBL/GenBank/DDBJ whole genome shotgun (WGS) entry which is preliminary data.</text>
</comment>
<dbReference type="InterPro" id="IPR037191">
    <property type="entry name" value="VPS9_dom_sf"/>
</dbReference>
<proteinExistence type="predicted"/>
<accession>A0ABP9XV39</accession>
<organism evidence="2 3">
    <name type="scientific">Helicostylum pulchrum</name>
    <dbReference type="NCBI Taxonomy" id="562976"/>
    <lineage>
        <taxon>Eukaryota</taxon>
        <taxon>Fungi</taxon>
        <taxon>Fungi incertae sedis</taxon>
        <taxon>Mucoromycota</taxon>
        <taxon>Mucoromycotina</taxon>
        <taxon>Mucoromycetes</taxon>
        <taxon>Mucorales</taxon>
        <taxon>Mucorineae</taxon>
        <taxon>Mucoraceae</taxon>
        <taxon>Helicostylum</taxon>
    </lineage>
</organism>
<dbReference type="Gene3D" id="1.10.8.10">
    <property type="entry name" value="DNA helicase RuvA subunit, C-terminal domain"/>
    <property type="match status" value="1"/>
</dbReference>
<reference evidence="2 3" key="1">
    <citation type="submission" date="2024-04" db="EMBL/GenBank/DDBJ databases">
        <title>genome sequences of Mucor flavus KT1a and Helicostylum pulchrum KT1b strains isolation_sourced from the surface of a dry-aged beef.</title>
        <authorList>
            <person name="Toyotome T."/>
            <person name="Hosono M."/>
            <person name="Torimaru M."/>
            <person name="Fukuda K."/>
            <person name="Mikami N."/>
        </authorList>
    </citation>
    <scope>NUCLEOTIDE SEQUENCE [LARGE SCALE GENOMIC DNA]</scope>
    <source>
        <strain evidence="2 3">KT1b</strain>
    </source>
</reference>
<evidence type="ECO:0000313" key="3">
    <source>
        <dbReference type="Proteomes" id="UP001476247"/>
    </source>
</evidence>
<evidence type="ECO:0000259" key="1">
    <source>
        <dbReference type="PROSITE" id="PS51205"/>
    </source>
</evidence>
<dbReference type="Gene3D" id="1.20.1050.80">
    <property type="entry name" value="VPS9 domain"/>
    <property type="match status" value="1"/>
</dbReference>
<dbReference type="PANTHER" id="PTHR23101:SF25">
    <property type="entry name" value="GTPASE-ACTIVATING PROTEIN AND VPS9 DOMAIN-CONTAINING PROTEIN 1"/>
    <property type="match status" value="1"/>
</dbReference>
<dbReference type="Proteomes" id="UP001476247">
    <property type="component" value="Unassembled WGS sequence"/>
</dbReference>
<dbReference type="InterPro" id="IPR003123">
    <property type="entry name" value="VPS9"/>
</dbReference>
<dbReference type="PROSITE" id="PS51205">
    <property type="entry name" value="VPS9"/>
    <property type="match status" value="1"/>
</dbReference>
<dbReference type="SMART" id="SM00167">
    <property type="entry name" value="VPS9"/>
    <property type="match status" value="1"/>
</dbReference>
<evidence type="ECO:0000313" key="2">
    <source>
        <dbReference type="EMBL" id="GAA5798649.1"/>
    </source>
</evidence>
<dbReference type="EMBL" id="BAABUJ010000010">
    <property type="protein sequence ID" value="GAA5798649.1"/>
    <property type="molecule type" value="Genomic_DNA"/>
</dbReference>
<dbReference type="Pfam" id="PF18151">
    <property type="entry name" value="DUF5601"/>
    <property type="match status" value="1"/>
</dbReference>
<dbReference type="Gene3D" id="1.10.246.120">
    <property type="match status" value="1"/>
</dbReference>
<protein>
    <recommendedName>
        <fullName evidence="1">VPS9 domain-containing protein</fullName>
    </recommendedName>
</protein>
<dbReference type="SUPFAM" id="SSF109993">
    <property type="entry name" value="VPS9 domain"/>
    <property type="match status" value="1"/>
</dbReference>
<dbReference type="SUPFAM" id="SSF46934">
    <property type="entry name" value="UBA-like"/>
    <property type="match status" value="1"/>
</dbReference>